<comment type="caution">
    <text evidence="11">The sequence shown here is derived from an EMBL/GenBank/DDBJ whole genome shotgun (WGS) entry which is preliminary data.</text>
</comment>
<dbReference type="AlphaFoldDB" id="A0AAV5JFH9"/>
<feature type="domain" description="Glycoside hydrolase family 9" evidence="10">
    <location>
        <begin position="263"/>
        <end position="308"/>
    </location>
</feature>
<dbReference type="EC" id="3.2.1.4" evidence="9"/>
<gene>
    <name evidence="11" type="ORF">SLEP1_g22515</name>
</gene>
<evidence type="ECO:0000256" key="4">
    <source>
        <dbReference type="ARBA" id="ARBA00023001"/>
    </source>
</evidence>
<dbReference type="InterPro" id="IPR012341">
    <property type="entry name" value="6hp_glycosidase-like_sf"/>
</dbReference>
<evidence type="ECO:0000256" key="2">
    <source>
        <dbReference type="ARBA" id="ARBA00007072"/>
    </source>
</evidence>
<dbReference type="GO" id="GO:0008810">
    <property type="term" value="F:cellulase activity"/>
    <property type="evidence" value="ECO:0007669"/>
    <property type="project" value="UniProtKB-EC"/>
</dbReference>
<evidence type="ECO:0000256" key="8">
    <source>
        <dbReference type="PROSITE-ProRule" id="PRU10060"/>
    </source>
</evidence>
<keyword evidence="7 8" id="KW-0624">Polysaccharide degradation</keyword>
<keyword evidence="3 8" id="KW-0378">Hydrolase</keyword>
<evidence type="ECO:0000259" key="10">
    <source>
        <dbReference type="Pfam" id="PF00759"/>
    </source>
</evidence>
<feature type="active site" evidence="8">
    <location>
        <position position="286"/>
    </location>
</feature>
<comment type="catalytic activity">
    <reaction evidence="1 9">
        <text>Endohydrolysis of (1-&gt;4)-beta-D-glucosidic linkages in cellulose, lichenin and cereal beta-D-glucans.</text>
        <dbReference type="EC" id="3.2.1.4"/>
    </reaction>
</comment>
<name>A0AAV5JFH9_9ROSI</name>
<comment type="similarity">
    <text evidence="2 8 9">Belongs to the glycosyl hydrolase 9 (cellulase E) family.</text>
</comment>
<dbReference type="Pfam" id="PF00759">
    <property type="entry name" value="Glyco_hydro_9"/>
    <property type="match status" value="2"/>
</dbReference>
<keyword evidence="4 9" id="KW-0136">Cellulose degradation</keyword>
<organism evidence="11 12">
    <name type="scientific">Rubroshorea leprosula</name>
    <dbReference type="NCBI Taxonomy" id="152421"/>
    <lineage>
        <taxon>Eukaryota</taxon>
        <taxon>Viridiplantae</taxon>
        <taxon>Streptophyta</taxon>
        <taxon>Embryophyta</taxon>
        <taxon>Tracheophyta</taxon>
        <taxon>Spermatophyta</taxon>
        <taxon>Magnoliopsida</taxon>
        <taxon>eudicotyledons</taxon>
        <taxon>Gunneridae</taxon>
        <taxon>Pentapetalae</taxon>
        <taxon>rosids</taxon>
        <taxon>malvids</taxon>
        <taxon>Malvales</taxon>
        <taxon>Dipterocarpaceae</taxon>
        <taxon>Rubroshorea</taxon>
    </lineage>
</organism>
<dbReference type="InterPro" id="IPR001701">
    <property type="entry name" value="Glyco_hydro_9"/>
</dbReference>
<evidence type="ECO:0000256" key="3">
    <source>
        <dbReference type="ARBA" id="ARBA00022801"/>
    </source>
</evidence>
<evidence type="ECO:0000256" key="7">
    <source>
        <dbReference type="ARBA" id="ARBA00023326"/>
    </source>
</evidence>
<dbReference type="Proteomes" id="UP001054252">
    <property type="component" value="Unassembled WGS sequence"/>
</dbReference>
<dbReference type="PANTHER" id="PTHR22298">
    <property type="entry name" value="ENDO-1,4-BETA-GLUCANASE"/>
    <property type="match status" value="1"/>
</dbReference>
<dbReference type="PROSITE" id="PS00698">
    <property type="entry name" value="GH9_3"/>
    <property type="match status" value="1"/>
</dbReference>
<protein>
    <recommendedName>
        <fullName evidence="9">Endoglucanase</fullName>
        <ecNumber evidence="9">3.2.1.4</ecNumber>
    </recommendedName>
</protein>
<evidence type="ECO:0000256" key="9">
    <source>
        <dbReference type="RuleBase" id="RU361166"/>
    </source>
</evidence>
<keyword evidence="6 8" id="KW-0326">Glycosidase</keyword>
<sequence length="334" mass="35919">MTLLSWSVIEDSAKYNAAGELNHVKDIIKWGTDYILKTFSSSASTIDVITGQVGIGDTSGGSEEAHNDDTAGRALRISITLDLYRRMSQDIGTSLFGELPGCIMPGNYSYLHLATTPGLAKKADAFSIGPDYGVLSWDNKLPGAQPIKDVVESRLPLGGNAEGHFRIGPGQVHKLKVLYFLSGGLIQLNHGKLRPLQHVVNAAFLASLYSDYLDAAGTKGSFCGPNFFSTDILRKFAKTQIDYIYIQQPSKNELCGGIWQPPSKPNPNTIVAAMVGGPDKHDGFHDFRPNYNYTEPTLAGNAGLVAALVALSGHGSTGFDKHTIFSALPPPRKP</sequence>
<dbReference type="InterPro" id="IPR033126">
    <property type="entry name" value="Glyco_hydro_9_Asp/Glu_AS"/>
</dbReference>
<dbReference type="EMBL" id="BPVZ01000034">
    <property type="protein sequence ID" value="GKV11248.1"/>
    <property type="molecule type" value="Genomic_DNA"/>
</dbReference>
<dbReference type="GO" id="GO:0030245">
    <property type="term" value="P:cellulose catabolic process"/>
    <property type="evidence" value="ECO:0007669"/>
    <property type="project" value="UniProtKB-KW"/>
</dbReference>
<evidence type="ECO:0000256" key="6">
    <source>
        <dbReference type="ARBA" id="ARBA00023295"/>
    </source>
</evidence>
<evidence type="ECO:0000256" key="1">
    <source>
        <dbReference type="ARBA" id="ARBA00000966"/>
    </source>
</evidence>
<evidence type="ECO:0000256" key="5">
    <source>
        <dbReference type="ARBA" id="ARBA00023277"/>
    </source>
</evidence>
<feature type="active site" evidence="8">
    <location>
        <position position="295"/>
    </location>
</feature>
<dbReference type="SUPFAM" id="SSF48208">
    <property type="entry name" value="Six-hairpin glycosidases"/>
    <property type="match status" value="1"/>
</dbReference>
<proteinExistence type="inferred from homology"/>
<evidence type="ECO:0000313" key="12">
    <source>
        <dbReference type="Proteomes" id="UP001054252"/>
    </source>
</evidence>
<accession>A0AAV5JFH9</accession>
<reference evidence="11 12" key="1">
    <citation type="journal article" date="2021" name="Commun. Biol.">
        <title>The genome of Shorea leprosula (Dipterocarpaceae) highlights the ecological relevance of drought in aseasonal tropical rainforests.</title>
        <authorList>
            <person name="Ng K.K.S."/>
            <person name="Kobayashi M.J."/>
            <person name="Fawcett J.A."/>
            <person name="Hatakeyama M."/>
            <person name="Paape T."/>
            <person name="Ng C.H."/>
            <person name="Ang C.C."/>
            <person name="Tnah L.H."/>
            <person name="Lee C.T."/>
            <person name="Nishiyama T."/>
            <person name="Sese J."/>
            <person name="O'Brien M.J."/>
            <person name="Copetti D."/>
            <person name="Mohd Noor M.I."/>
            <person name="Ong R.C."/>
            <person name="Putra M."/>
            <person name="Sireger I.Z."/>
            <person name="Indrioko S."/>
            <person name="Kosugi Y."/>
            <person name="Izuno A."/>
            <person name="Isagi Y."/>
            <person name="Lee S.L."/>
            <person name="Shimizu K.K."/>
        </authorList>
    </citation>
    <scope>NUCLEOTIDE SEQUENCE [LARGE SCALE GENOMIC DNA]</scope>
    <source>
        <strain evidence="11">214</strain>
    </source>
</reference>
<keyword evidence="5 8" id="KW-0119">Carbohydrate metabolism</keyword>
<keyword evidence="12" id="KW-1185">Reference proteome</keyword>
<feature type="domain" description="Glycoside hydrolase family 9" evidence="10">
    <location>
        <begin position="1"/>
        <end position="59"/>
    </location>
</feature>
<dbReference type="Gene3D" id="1.50.10.10">
    <property type="match status" value="2"/>
</dbReference>
<evidence type="ECO:0000313" key="11">
    <source>
        <dbReference type="EMBL" id="GKV11248.1"/>
    </source>
</evidence>
<dbReference type="InterPro" id="IPR008928">
    <property type="entry name" value="6-hairpin_glycosidase_sf"/>
</dbReference>